<dbReference type="CDD" id="cd08702">
    <property type="entry name" value="Arna_FMT_C"/>
    <property type="match status" value="1"/>
</dbReference>
<dbReference type="SUPFAM" id="SSF50486">
    <property type="entry name" value="FMT C-terminal domain-like"/>
    <property type="match status" value="1"/>
</dbReference>
<dbReference type="PANTHER" id="PTHR11138">
    <property type="entry name" value="METHIONYL-TRNA FORMYLTRANSFERASE"/>
    <property type="match status" value="1"/>
</dbReference>
<gene>
    <name evidence="3" type="ORF">BRX40_15960</name>
    <name evidence="4" type="ORF">CA257_05035</name>
</gene>
<feature type="domain" description="Formyl transferase N-terminal" evidence="1">
    <location>
        <begin position="65"/>
        <end position="176"/>
    </location>
</feature>
<sequence>MRALLIGAVEGTRVAAEAIARVPDWELAAIATLPAALATRHSDFVDLAPVAARHGATLLPVEQCNAPAFLEQVKAIAADIVFVIGWSQICGPEFRAAAGGRVVGYHPAPLPRLRGRAVIPWTILLDEKITASSLFWIDDGVDSGPLLAQRFFHVAPAETAGSLYAKHMAALDKMLSELLPRLARGPVSGEPQDETVATWATRRRPDDGRIDWHAPAADVERLVRAVGHPYPGAFTDAGGDRITIWAARACDCAGRQHARAGQIVLRDTEGFAVRCGDGRALHVLDFETAARGPALHSVLGTGR</sequence>
<dbReference type="Proteomes" id="UP000286681">
    <property type="component" value="Unassembled WGS sequence"/>
</dbReference>
<feature type="domain" description="Formyl transferase C-terminal" evidence="2">
    <location>
        <begin position="205"/>
        <end position="286"/>
    </location>
</feature>
<evidence type="ECO:0000259" key="1">
    <source>
        <dbReference type="Pfam" id="PF00551"/>
    </source>
</evidence>
<reference evidence="5" key="2">
    <citation type="submission" date="2016-12" db="EMBL/GenBank/DDBJ databases">
        <title>Whole genome sequencing of Sphingomonas sp. ABOJV.</title>
        <authorList>
            <person name="Conlan S."/>
            <person name="Thomas P.J."/>
            <person name="Mullikin J."/>
            <person name="Palmore T.N."/>
            <person name="Frank K.M."/>
            <person name="Segre J.A."/>
        </authorList>
    </citation>
    <scope>NUCLEOTIDE SEQUENCE [LARGE SCALE GENOMIC DNA]</scope>
    <source>
        <strain evidence="5">ABOJV</strain>
    </source>
</reference>
<dbReference type="GO" id="GO:0004479">
    <property type="term" value="F:methionyl-tRNA formyltransferase activity"/>
    <property type="evidence" value="ECO:0007669"/>
    <property type="project" value="TreeGrafter"/>
</dbReference>
<dbReference type="RefSeq" id="WP_075153283.1">
    <property type="nucleotide sequence ID" value="NZ_CP018820.1"/>
</dbReference>
<reference evidence="4 6" key="3">
    <citation type="submission" date="2018-07" db="EMBL/GenBank/DDBJ databases">
        <title>Genomic and Epidemiologic Investigation of an Indolent Hospital Outbreak.</title>
        <authorList>
            <person name="Johnson R.C."/>
            <person name="Deming C."/>
            <person name="Conlan S."/>
            <person name="Zellmer C.J."/>
            <person name="Michelin A.V."/>
            <person name="Lee-Lin S."/>
            <person name="Thomas P.J."/>
            <person name="Park M."/>
            <person name="Weingarten R.A."/>
            <person name="Less J."/>
            <person name="Dekker J.P."/>
            <person name="Frank K.M."/>
            <person name="Musser K.A."/>
            <person name="Mcquiston J.R."/>
            <person name="Henderson D.K."/>
            <person name="Lau A.F."/>
            <person name="Palmore T.N."/>
            <person name="Segre J.A."/>
        </authorList>
    </citation>
    <scope>NUCLEOTIDE SEQUENCE [LARGE SCALE GENOMIC DNA]</scope>
    <source>
        <strain evidence="4 6">SK-NIH.Env10_0317</strain>
    </source>
</reference>
<dbReference type="CDD" id="cd08651">
    <property type="entry name" value="FMT_core_like_4"/>
    <property type="match status" value="1"/>
</dbReference>
<reference evidence="3" key="1">
    <citation type="submission" date="2016-12" db="EMBL/GenBank/DDBJ databases">
        <title>Whole genome sequencing of Sphingomonas koreensis.</title>
        <authorList>
            <person name="Conlan S."/>
            <person name="Thomas P.J."/>
            <person name="Mullikin J."/>
            <person name="Palmore T.N."/>
            <person name="Frank K.M."/>
            <person name="Segre J.A."/>
        </authorList>
    </citation>
    <scope>NUCLEOTIDE SEQUENCE</scope>
    <source>
        <strain evidence="3">ABOJV</strain>
    </source>
</reference>
<dbReference type="Proteomes" id="UP000185161">
    <property type="component" value="Chromosome"/>
</dbReference>
<evidence type="ECO:0000313" key="4">
    <source>
        <dbReference type="EMBL" id="RSV06268.1"/>
    </source>
</evidence>
<dbReference type="SUPFAM" id="SSF53328">
    <property type="entry name" value="Formyltransferase"/>
    <property type="match status" value="1"/>
</dbReference>
<dbReference type="OrthoDB" id="5355061at2"/>
<dbReference type="GeneID" id="44134057"/>
<evidence type="ECO:0000259" key="2">
    <source>
        <dbReference type="Pfam" id="PF02911"/>
    </source>
</evidence>
<evidence type="ECO:0000313" key="3">
    <source>
        <dbReference type="EMBL" id="APR55103.1"/>
    </source>
</evidence>
<keyword evidence="5" id="KW-1185">Reference proteome</keyword>
<dbReference type="InterPro" id="IPR002376">
    <property type="entry name" value="Formyl_transf_N"/>
</dbReference>
<accession>A0A1L6JGS5</accession>
<dbReference type="Gene3D" id="3.40.50.12230">
    <property type="match status" value="1"/>
</dbReference>
<dbReference type="InterPro" id="IPR005793">
    <property type="entry name" value="Formyl_trans_C"/>
</dbReference>
<name>A0A1L6JGS5_9SPHN</name>
<dbReference type="GO" id="GO:0005829">
    <property type="term" value="C:cytosol"/>
    <property type="evidence" value="ECO:0007669"/>
    <property type="project" value="TreeGrafter"/>
</dbReference>
<proteinExistence type="predicted"/>
<dbReference type="Pfam" id="PF02911">
    <property type="entry name" value="Formyl_trans_C"/>
    <property type="match status" value="1"/>
</dbReference>
<keyword evidence="3" id="KW-0808">Transferase</keyword>
<dbReference type="AlphaFoldDB" id="A0A1L6JGS5"/>
<dbReference type="PANTHER" id="PTHR11138:SF5">
    <property type="entry name" value="METHIONYL-TRNA FORMYLTRANSFERASE, MITOCHONDRIAL"/>
    <property type="match status" value="1"/>
</dbReference>
<dbReference type="KEGG" id="skr:BRX40_15960"/>
<dbReference type="InterPro" id="IPR011034">
    <property type="entry name" value="Formyl_transferase-like_C_sf"/>
</dbReference>
<dbReference type="Pfam" id="PF00551">
    <property type="entry name" value="Formyl_trans_N"/>
    <property type="match status" value="1"/>
</dbReference>
<dbReference type="EMBL" id="CP018820">
    <property type="protein sequence ID" value="APR55103.1"/>
    <property type="molecule type" value="Genomic_DNA"/>
</dbReference>
<evidence type="ECO:0000313" key="5">
    <source>
        <dbReference type="Proteomes" id="UP000185161"/>
    </source>
</evidence>
<evidence type="ECO:0000313" key="6">
    <source>
        <dbReference type="Proteomes" id="UP000286681"/>
    </source>
</evidence>
<dbReference type="EMBL" id="QQWO01000003">
    <property type="protein sequence ID" value="RSV06268.1"/>
    <property type="molecule type" value="Genomic_DNA"/>
</dbReference>
<organism evidence="3 5">
    <name type="scientific">Sphingomonas koreensis</name>
    <dbReference type="NCBI Taxonomy" id="93064"/>
    <lineage>
        <taxon>Bacteria</taxon>
        <taxon>Pseudomonadati</taxon>
        <taxon>Pseudomonadota</taxon>
        <taxon>Alphaproteobacteria</taxon>
        <taxon>Sphingomonadales</taxon>
        <taxon>Sphingomonadaceae</taxon>
        <taxon>Sphingomonas</taxon>
    </lineage>
</organism>
<dbReference type="InterPro" id="IPR036477">
    <property type="entry name" value="Formyl_transf_N_sf"/>
</dbReference>
<dbReference type="STRING" id="93064.BRX40_15960"/>
<protein>
    <submittedName>
        <fullName evidence="3">Methionyl-tRNA formyltransferase</fullName>
    </submittedName>
</protein>